<feature type="transmembrane region" description="Helical" evidence="1">
    <location>
        <begin position="32"/>
        <end position="49"/>
    </location>
</feature>
<protein>
    <submittedName>
        <fullName evidence="3">EamA family transporter</fullName>
    </submittedName>
</protein>
<dbReference type="EMBL" id="NWBU01000010">
    <property type="protein sequence ID" value="PTQ10192.1"/>
    <property type="molecule type" value="Genomic_DNA"/>
</dbReference>
<feature type="transmembrane region" description="Helical" evidence="1">
    <location>
        <begin position="69"/>
        <end position="88"/>
    </location>
</feature>
<proteinExistence type="predicted"/>
<feature type="domain" description="EamA" evidence="2">
    <location>
        <begin position="146"/>
        <end position="273"/>
    </location>
</feature>
<accession>A0A2T5FWQ4</accession>
<dbReference type="PANTHER" id="PTHR22911:SF135">
    <property type="entry name" value="BLR4310 PROTEIN"/>
    <property type="match status" value="1"/>
</dbReference>
<evidence type="ECO:0000313" key="3">
    <source>
        <dbReference type="EMBL" id="PTQ10192.1"/>
    </source>
</evidence>
<feature type="transmembrane region" description="Helical" evidence="1">
    <location>
        <begin position="146"/>
        <end position="164"/>
    </location>
</feature>
<dbReference type="RefSeq" id="WP_107968540.1">
    <property type="nucleotide sequence ID" value="NZ_NWBU01000010.1"/>
</dbReference>
<dbReference type="Gene3D" id="1.10.3730.20">
    <property type="match status" value="2"/>
</dbReference>
<feature type="transmembrane region" description="Helical" evidence="1">
    <location>
        <begin position="258"/>
        <end position="276"/>
    </location>
</feature>
<dbReference type="Proteomes" id="UP000244162">
    <property type="component" value="Unassembled WGS sequence"/>
</dbReference>
<evidence type="ECO:0000259" key="2">
    <source>
        <dbReference type="Pfam" id="PF00892"/>
    </source>
</evidence>
<evidence type="ECO:0000313" key="4">
    <source>
        <dbReference type="Proteomes" id="UP000244162"/>
    </source>
</evidence>
<dbReference type="InterPro" id="IPR037185">
    <property type="entry name" value="EmrE-like"/>
</dbReference>
<dbReference type="AlphaFoldDB" id="A0A2T5FWQ4"/>
<sequence>MNNGVLLAFLSYSAFALSDASVKLLEGTLDPFQVAFTGALLGLAVLPFIRRPEDRYGDVFATSRRDLWLLRAGAAMVGTVCSVIAFTTLPMPEAFVLIFLMPLFVTILSVLFLKEQVGPWRWTAVVLGFLGVLVVLRPGFRDLHGGHLAAFACGLASAASVVALRHARVSDKPISLFGSGLVGSLVGNGILMLPGLVLPDGRQIIFLLGYGLLAALGQMLLILAAQRAPASQIAPPQYSQMVWAVALSYLLFDQPVDVATFIGIAIIIGAGLLTWARERIRFTRMGTMWRGPFRAGGYSRPPAASPPPSYPES</sequence>
<dbReference type="SUPFAM" id="SSF103481">
    <property type="entry name" value="Multidrug resistance efflux transporter EmrE"/>
    <property type="match status" value="2"/>
</dbReference>
<dbReference type="GO" id="GO:0016020">
    <property type="term" value="C:membrane"/>
    <property type="evidence" value="ECO:0007669"/>
    <property type="project" value="InterPro"/>
</dbReference>
<feature type="domain" description="EamA" evidence="2">
    <location>
        <begin position="3"/>
        <end position="136"/>
    </location>
</feature>
<dbReference type="OrthoDB" id="7818056at2"/>
<feature type="transmembrane region" description="Helical" evidence="1">
    <location>
        <begin position="94"/>
        <end position="113"/>
    </location>
</feature>
<feature type="transmembrane region" description="Helical" evidence="1">
    <location>
        <begin position="176"/>
        <end position="198"/>
    </location>
</feature>
<dbReference type="Pfam" id="PF00892">
    <property type="entry name" value="EamA"/>
    <property type="match status" value="2"/>
</dbReference>
<reference evidence="3 4" key="1">
    <citation type="submission" date="2017-09" db="EMBL/GenBank/DDBJ databases">
        <title>Sphingomonas panjinensis sp.nov., isolated from oil-contaminated soil.</title>
        <authorList>
            <person name="Wang L."/>
            <person name="Chen L."/>
        </authorList>
    </citation>
    <scope>NUCLEOTIDE SEQUENCE [LARGE SCALE GENOMIC DNA]</scope>
    <source>
        <strain evidence="3 4">FW-11</strain>
    </source>
</reference>
<keyword evidence="1" id="KW-1133">Transmembrane helix</keyword>
<name>A0A2T5FWQ4_9SPHN</name>
<organism evidence="3 4">
    <name type="scientific">Sphingomonas oleivorans</name>
    <dbReference type="NCBI Taxonomy" id="1735121"/>
    <lineage>
        <taxon>Bacteria</taxon>
        <taxon>Pseudomonadati</taxon>
        <taxon>Pseudomonadota</taxon>
        <taxon>Alphaproteobacteria</taxon>
        <taxon>Sphingomonadales</taxon>
        <taxon>Sphingomonadaceae</taxon>
        <taxon>Sphingomonas</taxon>
    </lineage>
</organism>
<evidence type="ECO:0000256" key="1">
    <source>
        <dbReference type="SAM" id="Phobius"/>
    </source>
</evidence>
<keyword evidence="4" id="KW-1185">Reference proteome</keyword>
<feature type="transmembrane region" description="Helical" evidence="1">
    <location>
        <begin position="204"/>
        <end position="224"/>
    </location>
</feature>
<keyword evidence="1" id="KW-0472">Membrane</keyword>
<gene>
    <name evidence="3" type="ORF">CLG96_13825</name>
</gene>
<keyword evidence="1" id="KW-0812">Transmembrane</keyword>
<feature type="transmembrane region" description="Helical" evidence="1">
    <location>
        <begin position="236"/>
        <end position="252"/>
    </location>
</feature>
<dbReference type="PANTHER" id="PTHR22911">
    <property type="entry name" value="ACYL-MALONYL CONDENSING ENZYME-RELATED"/>
    <property type="match status" value="1"/>
</dbReference>
<dbReference type="InterPro" id="IPR000620">
    <property type="entry name" value="EamA_dom"/>
</dbReference>
<comment type="caution">
    <text evidence="3">The sequence shown here is derived from an EMBL/GenBank/DDBJ whole genome shotgun (WGS) entry which is preliminary data.</text>
</comment>
<feature type="transmembrane region" description="Helical" evidence="1">
    <location>
        <begin position="120"/>
        <end position="140"/>
    </location>
</feature>